<dbReference type="InterPro" id="IPR006442">
    <property type="entry name" value="Antitoxin_Phd/YefM"/>
</dbReference>
<dbReference type="Pfam" id="PF02604">
    <property type="entry name" value="PhdYeFM_antitox"/>
    <property type="match status" value="1"/>
</dbReference>
<comment type="function">
    <text evidence="2">Antitoxin component of a type II toxin-antitoxin (TA) system.</text>
</comment>
<dbReference type="GeneID" id="96778041"/>
<dbReference type="Gene3D" id="1.10.1220.170">
    <property type="match status" value="1"/>
</dbReference>
<organism evidence="3 4">
    <name type="scientific">Anaerovibrio slackiae</name>
    <dbReference type="NCBI Taxonomy" id="2652309"/>
    <lineage>
        <taxon>Bacteria</taxon>
        <taxon>Bacillati</taxon>
        <taxon>Bacillota</taxon>
        <taxon>Negativicutes</taxon>
        <taxon>Selenomonadales</taxon>
        <taxon>Selenomonadaceae</taxon>
        <taxon>Anaerovibrio</taxon>
    </lineage>
</organism>
<proteinExistence type="inferred from homology"/>
<gene>
    <name evidence="3" type="ORF">FYJ84_03860</name>
</gene>
<evidence type="ECO:0000256" key="1">
    <source>
        <dbReference type="ARBA" id="ARBA00009981"/>
    </source>
</evidence>
<reference evidence="3 4" key="1">
    <citation type="submission" date="2019-08" db="EMBL/GenBank/DDBJ databases">
        <title>In-depth cultivation of the pig gut microbiome towards novel bacterial diversity and tailored functional studies.</title>
        <authorList>
            <person name="Wylensek D."/>
            <person name="Hitch T.C.A."/>
            <person name="Clavel T."/>
        </authorList>
    </citation>
    <scope>NUCLEOTIDE SEQUENCE [LARGE SCALE GENOMIC DNA]</scope>
    <source>
        <strain evidence="3 4">WCA-693-APC-5D-A</strain>
    </source>
</reference>
<evidence type="ECO:0000256" key="2">
    <source>
        <dbReference type="RuleBase" id="RU362080"/>
    </source>
</evidence>
<comment type="similarity">
    <text evidence="1 2">Belongs to the phD/YefM antitoxin family.</text>
</comment>
<name>A0A6I2UBL3_9FIRM</name>
<dbReference type="AlphaFoldDB" id="A0A6I2UBL3"/>
<dbReference type="PANTHER" id="PTHR33713">
    <property type="entry name" value="ANTITOXIN YAFN-RELATED"/>
    <property type="match status" value="1"/>
</dbReference>
<dbReference type="SUPFAM" id="SSF143120">
    <property type="entry name" value="YefM-like"/>
    <property type="match status" value="1"/>
</dbReference>
<dbReference type="Proteomes" id="UP000433181">
    <property type="component" value="Unassembled WGS sequence"/>
</dbReference>
<dbReference type="EMBL" id="VUNR01000005">
    <property type="protein sequence ID" value="MSU08127.1"/>
    <property type="molecule type" value="Genomic_DNA"/>
</dbReference>
<dbReference type="NCBIfam" id="TIGR01552">
    <property type="entry name" value="phd_fam"/>
    <property type="match status" value="1"/>
</dbReference>
<sequence>MLAVNYSSVRNNFKEYCDRAVYDVEPIIITRKNEENVVMLSLDVYNNMLENLFIRSNDNNYQHILKGIKQLEAGQVVTSSLDEMEKLMHEQ</sequence>
<dbReference type="InterPro" id="IPR036165">
    <property type="entry name" value="YefM-like_sf"/>
</dbReference>
<evidence type="ECO:0000313" key="3">
    <source>
        <dbReference type="EMBL" id="MSU08127.1"/>
    </source>
</evidence>
<dbReference type="PANTHER" id="PTHR33713:SF6">
    <property type="entry name" value="ANTITOXIN YEFM"/>
    <property type="match status" value="1"/>
</dbReference>
<protein>
    <recommendedName>
        <fullName evidence="2">Antitoxin</fullName>
    </recommendedName>
</protein>
<dbReference type="Gene3D" id="3.40.1620.10">
    <property type="entry name" value="YefM-like domain"/>
    <property type="match status" value="1"/>
</dbReference>
<dbReference type="RefSeq" id="WP_154406286.1">
    <property type="nucleotide sequence ID" value="NZ_JAQXJM010000138.1"/>
</dbReference>
<accession>A0A6I2UBL3</accession>
<dbReference type="InterPro" id="IPR051405">
    <property type="entry name" value="phD/YefM_antitoxin"/>
</dbReference>
<keyword evidence="4" id="KW-1185">Reference proteome</keyword>
<evidence type="ECO:0000313" key="4">
    <source>
        <dbReference type="Proteomes" id="UP000433181"/>
    </source>
</evidence>
<comment type="caution">
    <text evidence="3">The sequence shown here is derived from an EMBL/GenBank/DDBJ whole genome shotgun (WGS) entry which is preliminary data.</text>
</comment>